<dbReference type="Proteomes" id="UP000747399">
    <property type="component" value="Unassembled WGS sequence"/>
</dbReference>
<protein>
    <submittedName>
        <fullName evidence="1">Uncharacterized protein</fullName>
    </submittedName>
</protein>
<dbReference type="AlphaFoldDB" id="A0A8J4F6I6"/>
<feature type="non-terminal residue" evidence="1">
    <location>
        <position position="1"/>
    </location>
</feature>
<proteinExistence type="predicted"/>
<evidence type="ECO:0000313" key="1">
    <source>
        <dbReference type="EMBL" id="GIL63191.1"/>
    </source>
</evidence>
<evidence type="ECO:0000313" key="2">
    <source>
        <dbReference type="Proteomes" id="UP000747399"/>
    </source>
</evidence>
<sequence>GSRNSGLSSIRACVILEQLCPRGTDVGMTGNQTAVAGELHSEQQRHQSIVCNAQSYGHQQGNDHHWVPDTALETLAGRLEALPLQELLYAAARLDLHAACAPH</sequence>
<name>A0A8J4F6I6_9CHLO</name>
<dbReference type="EMBL" id="BNCO01000056">
    <property type="protein sequence ID" value="GIL63191.1"/>
    <property type="molecule type" value="Genomic_DNA"/>
</dbReference>
<organism evidence="1 2">
    <name type="scientific">Volvox africanus</name>
    <dbReference type="NCBI Taxonomy" id="51714"/>
    <lineage>
        <taxon>Eukaryota</taxon>
        <taxon>Viridiplantae</taxon>
        <taxon>Chlorophyta</taxon>
        <taxon>core chlorophytes</taxon>
        <taxon>Chlorophyceae</taxon>
        <taxon>CS clade</taxon>
        <taxon>Chlamydomonadales</taxon>
        <taxon>Volvocaceae</taxon>
        <taxon>Volvox</taxon>
    </lineage>
</organism>
<feature type="non-terminal residue" evidence="1">
    <location>
        <position position="103"/>
    </location>
</feature>
<accession>A0A8J4F6I6</accession>
<reference evidence="1" key="1">
    <citation type="journal article" date="2021" name="Proc. Natl. Acad. Sci. U.S.A.">
        <title>Three genomes in the algal genus Volvox reveal the fate of a haploid sex-determining region after a transition to homothallism.</title>
        <authorList>
            <person name="Yamamoto K."/>
            <person name="Hamaji T."/>
            <person name="Kawai-Toyooka H."/>
            <person name="Matsuzaki R."/>
            <person name="Takahashi F."/>
            <person name="Nishimura Y."/>
            <person name="Kawachi M."/>
            <person name="Noguchi H."/>
            <person name="Minakuchi Y."/>
            <person name="Umen J.G."/>
            <person name="Toyoda A."/>
            <person name="Nozaki H."/>
        </authorList>
    </citation>
    <scope>NUCLEOTIDE SEQUENCE</scope>
    <source>
        <strain evidence="1">NIES-3780</strain>
    </source>
</reference>
<keyword evidence="2" id="KW-1185">Reference proteome</keyword>
<gene>
    <name evidence="1" type="ORF">Vafri_17209</name>
</gene>
<comment type="caution">
    <text evidence="1">The sequence shown here is derived from an EMBL/GenBank/DDBJ whole genome shotgun (WGS) entry which is preliminary data.</text>
</comment>